<dbReference type="InterPro" id="IPR000073">
    <property type="entry name" value="AB_hydrolase_1"/>
</dbReference>
<keyword evidence="2" id="KW-0378">Hydrolase</keyword>
<dbReference type="PRINTS" id="PR00111">
    <property type="entry name" value="ABHYDROLASE"/>
</dbReference>
<dbReference type="Pfam" id="PF12697">
    <property type="entry name" value="Abhydrolase_6"/>
    <property type="match status" value="1"/>
</dbReference>
<sequence length="240" mass="25630">MTLPLILLPGMMCDGRLFSPQIAAFGAEREILTPGLAGAETVASLAQGVLAQAPERFALAGLSMGGIVAMEVLRQAPERVAGLALLDTNPLAETDEVKARRAPQMEKAANGRLASVMRDEMKPNYLAPGEGRAAVLDLCMEMALDLGPEAFLRQSRALRDRPDQTDTLRRFGGPTLVLCGAQDALCPVARHELMAALIPGARLVVIEGAGHLPVLEKPEETNAALRRWLMEVDGAPHADR</sequence>
<dbReference type="SUPFAM" id="SSF53474">
    <property type="entry name" value="alpha/beta-Hydrolases"/>
    <property type="match status" value="1"/>
</dbReference>
<dbReference type="PANTHER" id="PTHR43194:SF2">
    <property type="entry name" value="PEROXISOMAL MEMBRANE PROTEIN LPX1"/>
    <property type="match status" value="1"/>
</dbReference>
<feature type="domain" description="AB hydrolase-1" evidence="1">
    <location>
        <begin position="7"/>
        <end position="224"/>
    </location>
</feature>
<evidence type="ECO:0000259" key="1">
    <source>
        <dbReference type="Pfam" id="PF12697"/>
    </source>
</evidence>
<protein>
    <submittedName>
        <fullName evidence="2">Putative aminoacrylate hydrolase RutD</fullName>
        <ecNumber evidence="2">3.5.1.-</ecNumber>
    </submittedName>
</protein>
<dbReference type="InterPro" id="IPR029058">
    <property type="entry name" value="AB_hydrolase_fold"/>
</dbReference>
<dbReference type="GO" id="GO:0016787">
    <property type="term" value="F:hydrolase activity"/>
    <property type="evidence" value="ECO:0007669"/>
    <property type="project" value="UniProtKB-KW"/>
</dbReference>
<proteinExistence type="predicted"/>
<gene>
    <name evidence="2" type="primary">rutD</name>
    <name evidence="2" type="ORF">PSA7680_02694</name>
</gene>
<dbReference type="RefSeq" id="WP_370738558.1">
    <property type="nucleotide sequence ID" value="NZ_FWFQ01000019.1"/>
</dbReference>
<keyword evidence="3" id="KW-1185">Reference proteome</keyword>
<dbReference type="Proteomes" id="UP000193409">
    <property type="component" value="Unassembled WGS sequence"/>
</dbReference>
<evidence type="ECO:0000313" key="2">
    <source>
        <dbReference type="EMBL" id="SLN51687.1"/>
    </source>
</evidence>
<dbReference type="InterPro" id="IPR050228">
    <property type="entry name" value="Carboxylesterase_BioH"/>
</dbReference>
<reference evidence="2 3" key="1">
    <citation type="submission" date="2017-03" db="EMBL/GenBank/DDBJ databases">
        <authorList>
            <person name="Afonso C.L."/>
            <person name="Miller P.J."/>
            <person name="Scott M.A."/>
            <person name="Spackman E."/>
            <person name="Goraichik I."/>
            <person name="Dimitrov K.M."/>
            <person name="Suarez D.L."/>
            <person name="Swayne D.E."/>
        </authorList>
    </citation>
    <scope>NUCLEOTIDE SEQUENCE [LARGE SCALE GENOMIC DNA]</scope>
    <source>
        <strain evidence="2 3">CECT 7680</strain>
    </source>
</reference>
<dbReference type="Gene3D" id="3.40.50.1820">
    <property type="entry name" value="alpha/beta hydrolase"/>
    <property type="match status" value="1"/>
</dbReference>
<dbReference type="PANTHER" id="PTHR43194">
    <property type="entry name" value="HYDROLASE ALPHA/BETA FOLD FAMILY"/>
    <property type="match status" value="1"/>
</dbReference>
<accession>A0A1Y5SYI8</accession>
<dbReference type="AlphaFoldDB" id="A0A1Y5SYI8"/>
<evidence type="ECO:0000313" key="3">
    <source>
        <dbReference type="Proteomes" id="UP000193409"/>
    </source>
</evidence>
<dbReference type="EC" id="3.5.1.-" evidence="2"/>
<organism evidence="2 3">
    <name type="scientific">Pseudoruegeria aquimaris</name>
    <dbReference type="NCBI Taxonomy" id="393663"/>
    <lineage>
        <taxon>Bacteria</taxon>
        <taxon>Pseudomonadati</taxon>
        <taxon>Pseudomonadota</taxon>
        <taxon>Alphaproteobacteria</taxon>
        <taxon>Rhodobacterales</taxon>
        <taxon>Roseobacteraceae</taxon>
        <taxon>Pseudoruegeria</taxon>
    </lineage>
</organism>
<name>A0A1Y5SYI8_9RHOB</name>
<dbReference type="EMBL" id="FWFQ01000019">
    <property type="protein sequence ID" value="SLN51687.1"/>
    <property type="molecule type" value="Genomic_DNA"/>
</dbReference>